<evidence type="ECO:0000313" key="2">
    <source>
        <dbReference type="EMBL" id="CAD6220451.1"/>
    </source>
</evidence>
<name>A0A811NAI0_9POAL</name>
<evidence type="ECO:0000256" key="1">
    <source>
        <dbReference type="SAM" id="MobiDB-lite"/>
    </source>
</evidence>
<organism evidence="2 3">
    <name type="scientific">Miscanthus lutarioriparius</name>
    <dbReference type="NCBI Taxonomy" id="422564"/>
    <lineage>
        <taxon>Eukaryota</taxon>
        <taxon>Viridiplantae</taxon>
        <taxon>Streptophyta</taxon>
        <taxon>Embryophyta</taxon>
        <taxon>Tracheophyta</taxon>
        <taxon>Spermatophyta</taxon>
        <taxon>Magnoliopsida</taxon>
        <taxon>Liliopsida</taxon>
        <taxon>Poales</taxon>
        <taxon>Poaceae</taxon>
        <taxon>PACMAD clade</taxon>
        <taxon>Panicoideae</taxon>
        <taxon>Andropogonodae</taxon>
        <taxon>Andropogoneae</taxon>
        <taxon>Saccharinae</taxon>
        <taxon>Miscanthus</taxon>
    </lineage>
</organism>
<feature type="region of interest" description="Disordered" evidence="1">
    <location>
        <begin position="1"/>
        <end position="47"/>
    </location>
</feature>
<comment type="caution">
    <text evidence="2">The sequence shown here is derived from an EMBL/GenBank/DDBJ whole genome shotgun (WGS) entry which is preliminary data.</text>
</comment>
<reference evidence="2" key="1">
    <citation type="submission" date="2020-10" db="EMBL/GenBank/DDBJ databases">
        <authorList>
            <person name="Han B."/>
            <person name="Lu T."/>
            <person name="Zhao Q."/>
            <person name="Huang X."/>
            <person name="Zhao Y."/>
        </authorList>
    </citation>
    <scope>NUCLEOTIDE SEQUENCE</scope>
</reference>
<proteinExistence type="predicted"/>
<accession>A0A811NAI0</accession>
<protein>
    <submittedName>
        <fullName evidence="2">Uncharacterized protein</fullName>
    </submittedName>
</protein>
<evidence type="ECO:0000313" key="3">
    <source>
        <dbReference type="Proteomes" id="UP000604825"/>
    </source>
</evidence>
<feature type="compositionally biased region" description="Acidic residues" evidence="1">
    <location>
        <begin position="38"/>
        <end position="47"/>
    </location>
</feature>
<keyword evidence="3" id="KW-1185">Reference proteome</keyword>
<dbReference type="AlphaFoldDB" id="A0A811NAI0"/>
<gene>
    <name evidence="2" type="ORF">NCGR_LOCUS13916</name>
</gene>
<dbReference type="Proteomes" id="UP000604825">
    <property type="component" value="Unassembled WGS sequence"/>
</dbReference>
<dbReference type="EMBL" id="CAJGYO010000003">
    <property type="protein sequence ID" value="CAD6220451.1"/>
    <property type="molecule type" value="Genomic_DNA"/>
</dbReference>
<sequence length="180" mass="19293">MSRVGDAPSIAVASRDGAGGDGVEEEVAVGGGRGVEGGEGEAEEEEAGAELVDLPLELLLRLAGLIVALLEGPGVLLVVPFLARMAPHLRSSSKRRPTSPPRYQGSLFRAAVATRTGGGFEGWEWEWEGITWACLTALSEFVCGPKLTVPMVARPTDEHRFSHFHEKFVNIAQKNEKFVN</sequence>